<name>A0A2C6BUR0_FUSNP</name>
<accession>A0A2C6BUR0</accession>
<gene>
    <name evidence="1" type="ORF">CBG52_09160</name>
</gene>
<evidence type="ECO:0000313" key="1">
    <source>
        <dbReference type="EMBL" id="PHI08327.1"/>
    </source>
</evidence>
<reference evidence="1 2" key="1">
    <citation type="submission" date="2017-06" db="EMBL/GenBank/DDBJ databases">
        <title>Draft genome sequence of Fusobacterium nucleatum subsp. polymorphum KCOM 1267 (=ChDC F290).</title>
        <authorList>
            <person name="Kook J.-K."/>
            <person name="Park S.-N."/>
            <person name="Lim Y.K."/>
            <person name="Roh H."/>
        </authorList>
    </citation>
    <scope>NUCLEOTIDE SEQUENCE [LARGE SCALE GENOMIC DNA]</scope>
    <source>
        <strain evidence="2">KCOM 1267(ChDC F290)</strain>
    </source>
</reference>
<evidence type="ECO:0008006" key="3">
    <source>
        <dbReference type="Google" id="ProtNLM"/>
    </source>
</evidence>
<dbReference type="RefSeq" id="WP_099011565.1">
    <property type="nucleotide sequence ID" value="NZ_CP077154.1"/>
</dbReference>
<evidence type="ECO:0000313" key="2">
    <source>
        <dbReference type="Proteomes" id="UP000221504"/>
    </source>
</evidence>
<dbReference type="AlphaFoldDB" id="A0A2C6BUR0"/>
<comment type="caution">
    <text evidence="1">The sequence shown here is derived from an EMBL/GenBank/DDBJ whole genome shotgun (WGS) entry which is preliminary data.</text>
</comment>
<sequence>MKTINFYKSIEKVYSVYANSLDDVKNNPLSYYPEYTDDMFITDKNFQYPIIKNNELMEMTREERIEQGIKQGIETQLEPGEFIKNKKLVKVPQPSKYHTWNKMTNKWDLDLEGLKHITRRKFRQILLDKIYADFNYNGKIFQMGEADEINFLRVKSAIDIATTSNDPKAIIEAVKFLKVEVPAGFEEKIKAIIKDKTTLSEVIQNLKINWRLKDNSVDSFSFGEINHIYLLWILRGTAAQEEYTAIATKTMKAKSLEELESIEWE</sequence>
<protein>
    <recommendedName>
        <fullName evidence="3">DUF4376 domain-containing protein</fullName>
    </recommendedName>
</protein>
<dbReference type="EMBL" id="NIRM01000002">
    <property type="protein sequence ID" value="PHI08327.1"/>
    <property type="molecule type" value="Genomic_DNA"/>
</dbReference>
<proteinExistence type="predicted"/>
<dbReference type="Proteomes" id="UP000221504">
    <property type="component" value="Unassembled WGS sequence"/>
</dbReference>
<organism evidence="1 2">
    <name type="scientific">Fusobacterium nucleatum subsp. polymorphum</name>
    <name type="common">Fusobacterium polymorphum</name>
    <dbReference type="NCBI Taxonomy" id="76857"/>
    <lineage>
        <taxon>Bacteria</taxon>
        <taxon>Fusobacteriati</taxon>
        <taxon>Fusobacteriota</taxon>
        <taxon>Fusobacteriia</taxon>
        <taxon>Fusobacteriales</taxon>
        <taxon>Fusobacteriaceae</taxon>
        <taxon>Fusobacterium</taxon>
    </lineage>
</organism>